<keyword evidence="2" id="KW-0418">Kinase</keyword>
<organism evidence="2 3">
    <name type="scientific">Polystyrenella longa</name>
    <dbReference type="NCBI Taxonomy" id="2528007"/>
    <lineage>
        <taxon>Bacteria</taxon>
        <taxon>Pseudomonadati</taxon>
        <taxon>Planctomycetota</taxon>
        <taxon>Planctomycetia</taxon>
        <taxon>Planctomycetales</taxon>
        <taxon>Planctomycetaceae</taxon>
        <taxon>Polystyrenella</taxon>
    </lineage>
</organism>
<dbReference type="Gene3D" id="3.30.420.40">
    <property type="match status" value="2"/>
</dbReference>
<accession>A0A518CGK0</accession>
<comment type="similarity">
    <text evidence="1">Belongs to the ROK (NagC/XylR) family.</text>
</comment>
<keyword evidence="3" id="KW-1185">Reference proteome</keyword>
<proteinExistence type="inferred from homology"/>
<dbReference type="EMBL" id="CP036281">
    <property type="protein sequence ID" value="QDU78353.1"/>
    <property type="molecule type" value="Genomic_DNA"/>
</dbReference>
<evidence type="ECO:0000313" key="2">
    <source>
        <dbReference type="EMBL" id="QDU78353.1"/>
    </source>
</evidence>
<dbReference type="KEGG" id="plon:Pla110_00540"/>
<dbReference type="Proteomes" id="UP000317178">
    <property type="component" value="Chromosome"/>
</dbReference>
<dbReference type="GO" id="GO:0004340">
    <property type="term" value="F:glucokinase activity"/>
    <property type="evidence" value="ECO:0007669"/>
    <property type="project" value="UniProtKB-EC"/>
</dbReference>
<dbReference type="CDD" id="cd23763">
    <property type="entry name" value="ASKHA_ATPase_ROK"/>
    <property type="match status" value="1"/>
</dbReference>
<evidence type="ECO:0000256" key="1">
    <source>
        <dbReference type="ARBA" id="ARBA00006479"/>
    </source>
</evidence>
<gene>
    <name evidence="2" type="primary">glcK_1</name>
    <name evidence="2" type="ORF">Pla110_00540</name>
</gene>
<name>A0A518CGK0_9PLAN</name>
<protein>
    <submittedName>
        <fullName evidence="2">Glucokinase</fullName>
        <ecNumber evidence="2">2.7.1.2</ecNumber>
    </submittedName>
</protein>
<dbReference type="SUPFAM" id="SSF53067">
    <property type="entry name" value="Actin-like ATPase domain"/>
    <property type="match status" value="1"/>
</dbReference>
<keyword evidence="2" id="KW-0808">Transferase</keyword>
<dbReference type="InterPro" id="IPR043129">
    <property type="entry name" value="ATPase_NBD"/>
</dbReference>
<dbReference type="Pfam" id="PF00480">
    <property type="entry name" value="ROK"/>
    <property type="match status" value="1"/>
</dbReference>
<dbReference type="InterPro" id="IPR000600">
    <property type="entry name" value="ROK"/>
</dbReference>
<evidence type="ECO:0000313" key="3">
    <source>
        <dbReference type="Proteomes" id="UP000317178"/>
    </source>
</evidence>
<dbReference type="EC" id="2.7.1.2" evidence="2"/>
<dbReference type="PANTHER" id="PTHR18964:SF149">
    <property type="entry name" value="BIFUNCTIONAL UDP-N-ACETYLGLUCOSAMINE 2-EPIMERASE_N-ACETYLMANNOSAMINE KINASE"/>
    <property type="match status" value="1"/>
</dbReference>
<dbReference type="PANTHER" id="PTHR18964">
    <property type="entry name" value="ROK (REPRESSOR, ORF, KINASE) FAMILY"/>
    <property type="match status" value="1"/>
</dbReference>
<sequence length="318" mass="33543">MYLGIEIGGTKLQLGVGTGERAEFIDFVRLDIDASQGAQGILNQIQQAGKTLVEKHHIKRVGYGFGGPIDGVAGIVRISHQVEGWEQFPLAEWTQETLGVPAVVRNDCDSAALAECCFGAGQSKQHLFYITSGTGVGGGLVLNRQLVGADRPAIAEIGHLRPGLEATDAHQTVESMASGRGIETWLRGQLENGNILDDMGEARAEILLRAGNDPSQITGKTIAAAAGEGNPLALEALDRATKALGWAVAQVVSLIAPEVVVIGGGVSLMGVELFLDPVRRYANQYVFPQLRNQYEIVPAALGEDVVVYGAIALAANAQ</sequence>
<dbReference type="RefSeq" id="WP_144992028.1">
    <property type="nucleotide sequence ID" value="NZ_CP036281.1"/>
</dbReference>
<dbReference type="OrthoDB" id="9810372at2"/>
<reference evidence="2 3" key="1">
    <citation type="submission" date="2019-02" db="EMBL/GenBank/DDBJ databases">
        <title>Deep-cultivation of Planctomycetes and their phenomic and genomic characterization uncovers novel biology.</title>
        <authorList>
            <person name="Wiegand S."/>
            <person name="Jogler M."/>
            <person name="Boedeker C."/>
            <person name="Pinto D."/>
            <person name="Vollmers J."/>
            <person name="Rivas-Marin E."/>
            <person name="Kohn T."/>
            <person name="Peeters S.H."/>
            <person name="Heuer A."/>
            <person name="Rast P."/>
            <person name="Oberbeckmann S."/>
            <person name="Bunk B."/>
            <person name="Jeske O."/>
            <person name="Meyerdierks A."/>
            <person name="Storesund J.E."/>
            <person name="Kallscheuer N."/>
            <person name="Luecker S."/>
            <person name="Lage O.M."/>
            <person name="Pohl T."/>
            <person name="Merkel B.J."/>
            <person name="Hornburger P."/>
            <person name="Mueller R.-W."/>
            <person name="Bruemmer F."/>
            <person name="Labrenz M."/>
            <person name="Spormann A.M."/>
            <person name="Op den Camp H."/>
            <person name="Overmann J."/>
            <person name="Amann R."/>
            <person name="Jetten M.S.M."/>
            <person name="Mascher T."/>
            <person name="Medema M.H."/>
            <person name="Devos D.P."/>
            <person name="Kaster A.-K."/>
            <person name="Ovreas L."/>
            <person name="Rohde M."/>
            <person name="Galperin M.Y."/>
            <person name="Jogler C."/>
        </authorList>
    </citation>
    <scope>NUCLEOTIDE SEQUENCE [LARGE SCALE GENOMIC DNA]</scope>
    <source>
        <strain evidence="2 3">Pla110</strain>
    </source>
</reference>
<dbReference type="AlphaFoldDB" id="A0A518CGK0"/>